<proteinExistence type="predicted"/>
<dbReference type="EMBL" id="MU274923">
    <property type="protein sequence ID" value="KAI0086557.1"/>
    <property type="molecule type" value="Genomic_DNA"/>
</dbReference>
<keyword evidence="1" id="KW-0436">Ligase</keyword>
<organism evidence="1 2">
    <name type="scientific">Irpex rosettiformis</name>
    <dbReference type="NCBI Taxonomy" id="378272"/>
    <lineage>
        <taxon>Eukaryota</taxon>
        <taxon>Fungi</taxon>
        <taxon>Dikarya</taxon>
        <taxon>Basidiomycota</taxon>
        <taxon>Agaricomycotina</taxon>
        <taxon>Agaricomycetes</taxon>
        <taxon>Polyporales</taxon>
        <taxon>Irpicaceae</taxon>
        <taxon>Irpex</taxon>
    </lineage>
</organism>
<evidence type="ECO:0000313" key="2">
    <source>
        <dbReference type="Proteomes" id="UP001055072"/>
    </source>
</evidence>
<protein>
    <submittedName>
        <fullName evidence="1">Amp dependent CoA ligase</fullName>
    </submittedName>
</protein>
<reference evidence="1" key="1">
    <citation type="journal article" date="2021" name="Environ. Microbiol.">
        <title>Gene family expansions and transcriptome signatures uncover fungal adaptations to wood decay.</title>
        <authorList>
            <person name="Hage H."/>
            <person name="Miyauchi S."/>
            <person name="Viragh M."/>
            <person name="Drula E."/>
            <person name="Min B."/>
            <person name="Chaduli D."/>
            <person name="Navarro D."/>
            <person name="Favel A."/>
            <person name="Norest M."/>
            <person name="Lesage-Meessen L."/>
            <person name="Balint B."/>
            <person name="Merenyi Z."/>
            <person name="de Eugenio L."/>
            <person name="Morin E."/>
            <person name="Martinez A.T."/>
            <person name="Baldrian P."/>
            <person name="Stursova M."/>
            <person name="Martinez M.J."/>
            <person name="Novotny C."/>
            <person name="Magnuson J.K."/>
            <person name="Spatafora J.W."/>
            <person name="Maurice S."/>
            <person name="Pangilinan J."/>
            <person name="Andreopoulos W."/>
            <person name="LaButti K."/>
            <person name="Hundley H."/>
            <person name="Na H."/>
            <person name="Kuo A."/>
            <person name="Barry K."/>
            <person name="Lipzen A."/>
            <person name="Henrissat B."/>
            <person name="Riley R."/>
            <person name="Ahrendt S."/>
            <person name="Nagy L.G."/>
            <person name="Grigoriev I.V."/>
            <person name="Martin F."/>
            <person name="Rosso M.N."/>
        </authorList>
    </citation>
    <scope>NUCLEOTIDE SEQUENCE</scope>
    <source>
        <strain evidence="1">CBS 384.51</strain>
    </source>
</reference>
<keyword evidence="2" id="KW-1185">Reference proteome</keyword>
<dbReference type="Proteomes" id="UP001055072">
    <property type="component" value="Unassembled WGS sequence"/>
</dbReference>
<name>A0ACB8TWY4_9APHY</name>
<accession>A0ACB8TWY4</accession>
<evidence type="ECO:0000313" key="1">
    <source>
        <dbReference type="EMBL" id="KAI0086557.1"/>
    </source>
</evidence>
<comment type="caution">
    <text evidence="1">The sequence shown here is derived from an EMBL/GenBank/DDBJ whole genome shotgun (WGS) entry which is preliminary data.</text>
</comment>
<gene>
    <name evidence="1" type="ORF">BDY19DRAFT_960521</name>
</gene>
<sequence>MVYFTSKYPLPPPVPDANIHELMFNTPTLTGEPVPDHDLHIDIITGRKRTFYEFKELIRDGATALGAPVSQGGLGLSGQKGDIVAIYSHNCMDYIALVHSLLIITTPIALFSAYGTPFELAHAMRTCRPTKLFVQPSLLPNALAAAKENGLSEDDVFILEGKVQGKRSFQDLVDAVKARAIPRVPIRPASKTTLAYLVFSSGTTGLPKGVMISHGNLWSLMYTQVVQKEEEDKVYKPQPPAKPPVQLVFLPFHHTYGFHMACFRFFTNPMTYLIIPKWDVELVLRAIPKYRVNVMALVPSAIHQIVHHPLTSKIDWSSVLQVGSGAAHLPPELSQSFMRYLKNAPLMSEGYGMSEQTLSAARRPLPGVLGGIKPKPGSPGILLPGMEGRIVRADGSEADYDEPGELWTRGGNIALGYWNNEKATKETFVDGWLRTGDHFKIDRDGFLFFVDRAKDTLKVGGAQVSPTEVEEALLAQPDKLIKDVCVAGVTGGRTSDEKNPRAWIVLSESGETRGGRETIEALDQWARKTLSRYKWLRGGYEVVDQIPKSPTGKVLRRVLQEQYEQRIAAQPKL</sequence>